<feature type="region of interest" description="Disordered" evidence="1">
    <location>
        <begin position="411"/>
        <end position="434"/>
    </location>
</feature>
<organism evidence="2 3">
    <name type="scientific">Calicophoron daubneyi</name>
    <name type="common">Rumen fluke</name>
    <name type="synonym">Paramphistomum daubneyi</name>
    <dbReference type="NCBI Taxonomy" id="300641"/>
    <lineage>
        <taxon>Eukaryota</taxon>
        <taxon>Metazoa</taxon>
        <taxon>Spiralia</taxon>
        <taxon>Lophotrochozoa</taxon>
        <taxon>Platyhelminthes</taxon>
        <taxon>Trematoda</taxon>
        <taxon>Digenea</taxon>
        <taxon>Plagiorchiida</taxon>
        <taxon>Pronocephalata</taxon>
        <taxon>Paramphistomoidea</taxon>
        <taxon>Paramphistomidae</taxon>
        <taxon>Calicophoron</taxon>
    </lineage>
</organism>
<accession>A0AAV2T0S8</accession>
<feature type="compositionally biased region" description="Polar residues" evidence="1">
    <location>
        <begin position="417"/>
        <end position="426"/>
    </location>
</feature>
<feature type="compositionally biased region" description="Basic and acidic residues" evidence="1">
    <location>
        <begin position="200"/>
        <end position="213"/>
    </location>
</feature>
<evidence type="ECO:0000256" key="1">
    <source>
        <dbReference type="SAM" id="MobiDB-lite"/>
    </source>
</evidence>
<dbReference type="AlphaFoldDB" id="A0AAV2T0S8"/>
<feature type="compositionally biased region" description="Basic and acidic residues" evidence="1">
    <location>
        <begin position="236"/>
        <end position="255"/>
    </location>
</feature>
<dbReference type="EMBL" id="CAXLJL010000002">
    <property type="protein sequence ID" value="CAL5129616.1"/>
    <property type="molecule type" value="Genomic_DNA"/>
</dbReference>
<feature type="compositionally biased region" description="Acidic residues" evidence="1">
    <location>
        <begin position="223"/>
        <end position="235"/>
    </location>
</feature>
<evidence type="ECO:0000313" key="2">
    <source>
        <dbReference type="EMBL" id="CAL5129616.1"/>
    </source>
</evidence>
<protein>
    <submittedName>
        <fullName evidence="2">Uncharacterized protein</fullName>
    </submittedName>
</protein>
<gene>
    <name evidence="2" type="ORF">CDAUBV1_LOCUS647</name>
</gene>
<dbReference type="Proteomes" id="UP001497525">
    <property type="component" value="Unassembled WGS sequence"/>
</dbReference>
<feature type="region of interest" description="Disordered" evidence="1">
    <location>
        <begin position="200"/>
        <end position="255"/>
    </location>
</feature>
<sequence length="480" mass="54372">MAGVWTAAGLQGHDGASNSLSRSLSSLMAADENGHPSTVYLRSNMPPSLRYSVGSTLEREPAYPSETVLPLMRQSSAPTPKFEKLLTNSSSSVQYMGKKIIREYQSAFVLPDKQTVTVTRVEIFFPEQAKAEVTINLAVGSEREVPVSYMRGPPKVARRRIRDYLQHNSWASAMLASSESRDAELLGRMGSKYSDTICRRSRLERSESRKSRQEVVIAQQASSDEEDFDQGSMSEEDLKDKEVEYSTRVEGPTRPRSSVEYRVYREENSFNAYRTRQHSAVSEPEFSRAPVIAHAEPPGKRVIPMSDITSKQNFKELRRQWDERIAEEIRKSSDEWINYSSQRPTKIRDQRSPQSSVVTPAYPARYDRTEQNIQSFSPRTSHTLPPSLPASQFPEADPMRSGKTVIVERDDFGPSALSPTSVISEPSTERGEKETQFIYNQRLLRFNRGEVNRLDATRQDAEKGVEDKESEGRSFTTQMN</sequence>
<feature type="region of interest" description="Disordered" evidence="1">
    <location>
        <begin position="376"/>
        <end position="398"/>
    </location>
</feature>
<feature type="compositionally biased region" description="Basic and acidic residues" evidence="1">
    <location>
        <begin position="455"/>
        <end position="472"/>
    </location>
</feature>
<name>A0AAV2T0S8_CALDB</name>
<proteinExistence type="predicted"/>
<comment type="caution">
    <text evidence="2">The sequence shown here is derived from an EMBL/GenBank/DDBJ whole genome shotgun (WGS) entry which is preliminary data.</text>
</comment>
<reference evidence="2" key="1">
    <citation type="submission" date="2024-06" db="EMBL/GenBank/DDBJ databases">
        <authorList>
            <person name="Liu X."/>
            <person name="Lenzi L."/>
            <person name="Haldenby T S."/>
            <person name="Uol C."/>
        </authorList>
    </citation>
    <scope>NUCLEOTIDE SEQUENCE</scope>
</reference>
<evidence type="ECO:0000313" key="3">
    <source>
        <dbReference type="Proteomes" id="UP001497525"/>
    </source>
</evidence>
<feature type="region of interest" description="Disordered" evidence="1">
    <location>
        <begin position="455"/>
        <end position="480"/>
    </location>
</feature>